<dbReference type="Pfam" id="PF01584">
    <property type="entry name" value="CheW"/>
    <property type="match status" value="1"/>
</dbReference>
<dbReference type="InterPro" id="IPR036061">
    <property type="entry name" value="CheW-like_dom_sf"/>
</dbReference>
<dbReference type="RefSeq" id="WP_193991082.1">
    <property type="nucleotide sequence ID" value="NZ_JADEXP010000019.1"/>
</dbReference>
<gene>
    <name evidence="2" type="ORF">IQ260_04000</name>
</gene>
<organism evidence="2 3">
    <name type="scientific">Leptolyngbya cf. ectocarpi LEGE 11479</name>
    <dbReference type="NCBI Taxonomy" id="1828722"/>
    <lineage>
        <taxon>Bacteria</taxon>
        <taxon>Bacillati</taxon>
        <taxon>Cyanobacteriota</taxon>
        <taxon>Cyanophyceae</taxon>
        <taxon>Leptolyngbyales</taxon>
        <taxon>Leptolyngbyaceae</taxon>
        <taxon>Leptolyngbya group</taxon>
        <taxon>Leptolyngbya</taxon>
    </lineage>
</organism>
<dbReference type="PROSITE" id="PS50851">
    <property type="entry name" value="CHEW"/>
    <property type="match status" value="1"/>
</dbReference>
<evidence type="ECO:0000259" key="1">
    <source>
        <dbReference type="PROSITE" id="PS50851"/>
    </source>
</evidence>
<sequence length="160" mass="17722">MHSDPSPELKKYISFQVASYWYVIPVTEILKVVNCPPPSQGGVVGLGVVQLGPHTIQLLDLYQLFEGDAASRATLESTYLIVLQRQESTLWGITLGTPPDLIELPASDLKSVTLANHIIPQNPWISHVGVVVEQTCKRTYLQLNLEALLQQKVEQSVHGR</sequence>
<dbReference type="GO" id="GO:0006935">
    <property type="term" value="P:chemotaxis"/>
    <property type="evidence" value="ECO:0007669"/>
    <property type="project" value="InterPro"/>
</dbReference>
<reference evidence="2" key="1">
    <citation type="submission" date="2020-10" db="EMBL/GenBank/DDBJ databases">
        <authorList>
            <person name="Castelo-Branco R."/>
            <person name="Eusebio N."/>
            <person name="Adriana R."/>
            <person name="Vieira A."/>
            <person name="Brugerolle De Fraissinette N."/>
            <person name="Rezende De Castro R."/>
            <person name="Schneider M.P."/>
            <person name="Vasconcelos V."/>
            <person name="Leao P.N."/>
        </authorList>
    </citation>
    <scope>NUCLEOTIDE SEQUENCE</scope>
    <source>
        <strain evidence="2">LEGE 11479</strain>
    </source>
</reference>
<feature type="domain" description="CheW-like" evidence="1">
    <location>
        <begin position="9"/>
        <end position="154"/>
    </location>
</feature>
<dbReference type="InterPro" id="IPR002545">
    <property type="entry name" value="CheW-lke_dom"/>
</dbReference>
<dbReference type="EMBL" id="JADEXP010000019">
    <property type="protein sequence ID" value="MBE9065811.1"/>
    <property type="molecule type" value="Genomic_DNA"/>
</dbReference>
<dbReference type="SUPFAM" id="SSF50341">
    <property type="entry name" value="CheW-like"/>
    <property type="match status" value="1"/>
</dbReference>
<proteinExistence type="predicted"/>
<keyword evidence="3" id="KW-1185">Reference proteome</keyword>
<dbReference type="GO" id="GO:0007165">
    <property type="term" value="P:signal transduction"/>
    <property type="evidence" value="ECO:0007669"/>
    <property type="project" value="InterPro"/>
</dbReference>
<evidence type="ECO:0000313" key="2">
    <source>
        <dbReference type="EMBL" id="MBE9065811.1"/>
    </source>
</evidence>
<accession>A0A928X0Y1</accession>
<dbReference type="Proteomes" id="UP000615026">
    <property type="component" value="Unassembled WGS sequence"/>
</dbReference>
<name>A0A928X0Y1_LEPEC</name>
<protein>
    <submittedName>
        <fullName evidence="2">Chemotaxis protein CheW</fullName>
    </submittedName>
</protein>
<evidence type="ECO:0000313" key="3">
    <source>
        <dbReference type="Proteomes" id="UP000615026"/>
    </source>
</evidence>
<comment type="caution">
    <text evidence="2">The sequence shown here is derived from an EMBL/GenBank/DDBJ whole genome shotgun (WGS) entry which is preliminary data.</text>
</comment>
<dbReference type="AlphaFoldDB" id="A0A928X0Y1"/>